<dbReference type="EC" id="3.6.1.52" evidence="3"/>
<keyword evidence="4" id="KW-0479">Metal-binding</keyword>
<dbReference type="InterPro" id="IPR020084">
    <property type="entry name" value="NUDIX_hydrolase_CS"/>
</dbReference>
<evidence type="ECO:0000256" key="2">
    <source>
        <dbReference type="ARBA" id="ARBA00008266"/>
    </source>
</evidence>
<organism evidence="10 11">
    <name type="scientific">Petrolisthes manimaculis</name>
    <dbReference type="NCBI Taxonomy" id="1843537"/>
    <lineage>
        <taxon>Eukaryota</taxon>
        <taxon>Metazoa</taxon>
        <taxon>Ecdysozoa</taxon>
        <taxon>Arthropoda</taxon>
        <taxon>Crustacea</taxon>
        <taxon>Multicrustacea</taxon>
        <taxon>Malacostraca</taxon>
        <taxon>Eumalacostraca</taxon>
        <taxon>Eucarida</taxon>
        <taxon>Decapoda</taxon>
        <taxon>Pleocyemata</taxon>
        <taxon>Anomura</taxon>
        <taxon>Galatheoidea</taxon>
        <taxon>Porcellanidae</taxon>
        <taxon>Petrolisthes</taxon>
    </lineage>
</organism>
<evidence type="ECO:0000256" key="8">
    <source>
        <dbReference type="SAM" id="MobiDB-lite"/>
    </source>
</evidence>
<evidence type="ECO:0000313" key="11">
    <source>
        <dbReference type="Proteomes" id="UP001292094"/>
    </source>
</evidence>
<feature type="domain" description="Nudix hydrolase" evidence="9">
    <location>
        <begin position="285"/>
        <end position="414"/>
    </location>
</feature>
<comment type="cofactor">
    <cofactor evidence="1">
        <name>Mg(2+)</name>
        <dbReference type="ChEBI" id="CHEBI:18420"/>
    </cofactor>
</comment>
<dbReference type="GO" id="GO:0005634">
    <property type="term" value="C:nucleus"/>
    <property type="evidence" value="ECO:0007669"/>
    <property type="project" value="TreeGrafter"/>
</dbReference>
<dbReference type="InterPro" id="IPR015797">
    <property type="entry name" value="NUDIX_hydrolase-like_dom_sf"/>
</dbReference>
<dbReference type="PROSITE" id="PS51462">
    <property type="entry name" value="NUDIX"/>
    <property type="match status" value="1"/>
</dbReference>
<protein>
    <recommendedName>
        <fullName evidence="3">diphosphoinositol-polyphosphate diphosphatase</fullName>
        <ecNumber evidence="3">3.6.1.52</ecNumber>
    </recommendedName>
</protein>
<dbReference type="Proteomes" id="UP001292094">
    <property type="component" value="Unassembled WGS sequence"/>
</dbReference>
<sequence>MTAVACEGVYWWRSNNSPHEPPAAPQHQLPYRHLVYTPIPTRVNKTSSESTCYYANTLLGDTVPFPSNYYQPYLSLASVSPKFPITQQNYNKRVVKLLTGKEEVEGVVSARSRMHAQATSGSLNVNTLDEISLPRKLSSATPPQPQPSLVDVSKTLDNPLSNTFHHHQELCNRSPSSYSASPSSSSSSCPHPSTNLTYQDNNNYYYTQVVPVSSTNANTTVATSLRTLSTSTNAIADSANQNTCSGWVFKNFTKLSSSSNSSSRGSVSTKNKSGCIRRRLTDEEGYIRRAACICVNKEETKVMLVSSKKDPCVWLVPGGGLEMGEDAVTAAKREAWEEAGILGHVARYLGMFESCHHSGVKKHRTAVYIFVVTEEHSDFPEATLGRRRQWFSLEEALLHLARNRPLQSAYLQLLMMSKLKVAAAS</sequence>
<dbReference type="InterPro" id="IPR000086">
    <property type="entry name" value="NUDIX_hydrolase_dom"/>
</dbReference>
<name>A0AAE1UAN6_9EUCA</name>
<comment type="similarity">
    <text evidence="2">Belongs to the Nudix hydrolase family. DIPP subfamily.</text>
</comment>
<dbReference type="GO" id="GO:0071543">
    <property type="term" value="P:diphosphoinositol polyphosphate metabolic process"/>
    <property type="evidence" value="ECO:0007669"/>
    <property type="project" value="TreeGrafter"/>
</dbReference>
<dbReference type="GO" id="GO:0046872">
    <property type="term" value="F:metal ion binding"/>
    <property type="evidence" value="ECO:0007669"/>
    <property type="project" value="UniProtKB-KW"/>
</dbReference>
<dbReference type="GO" id="GO:0008486">
    <property type="term" value="F:diphosphoinositol-polyphosphate diphosphatase activity"/>
    <property type="evidence" value="ECO:0007669"/>
    <property type="project" value="UniProtKB-EC"/>
</dbReference>
<evidence type="ECO:0000256" key="5">
    <source>
        <dbReference type="ARBA" id="ARBA00022801"/>
    </source>
</evidence>
<dbReference type="PROSITE" id="PS00893">
    <property type="entry name" value="NUDIX_BOX"/>
    <property type="match status" value="1"/>
</dbReference>
<evidence type="ECO:0000256" key="1">
    <source>
        <dbReference type="ARBA" id="ARBA00001946"/>
    </source>
</evidence>
<dbReference type="Gene3D" id="3.90.79.10">
    <property type="entry name" value="Nucleoside Triphosphate Pyrophosphohydrolase"/>
    <property type="match status" value="1"/>
</dbReference>
<keyword evidence="11" id="KW-1185">Reference proteome</keyword>
<reference evidence="10" key="1">
    <citation type="submission" date="2023-11" db="EMBL/GenBank/DDBJ databases">
        <title>Genome assemblies of two species of porcelain crab, Petrolisthes cinctipes and Petrolisthes manimaculis (Anomura: Porcellanidae).</title>
        <authorList>
            <person name="Angst P."/>
        </authorList>
    </citation>
    <scope>NUCLEOTIDE SEQUENCE</scope>
    <source>
        <strain evidence="10">PB745_02</strain>
        <tissue evidence="10">Gill</tissue>
    </source>
</reference>
<keyword evidence="5" id="KW-0378">Hydrolase</keyword>
<dbReference type="CDD" id="cd04666">
    <property type="entry name" value="NUDIX_DIPP2_like_Nudt4"/>
    <property type="match status" value="1"/>
</dbReference>
<dbReference type="Pfam" id="PF00293">
    <property type="entry name" value="NUDIX"/>
    <property type="match status" value="1"/>
</dbReference>
<keyword evidence="6" id="KW-0460">Magnesium</keyword>
<gene>
    <name evidence="10" type="ORF">Pmani_012248</name>
</gene>
<dbReference type="GO" id="GO:1901911">
    <property type="term" value="P:adenosine 5'-(hexahydrogen pentaphosphate) catabolic process"/>
    <property type="evidence" value="ECO:0007669"/>
    <property type="project" value="TreeGrafter"/>
</dbReference>
<feature type="region of interest" description="Disordered" evidence="8">
    <location>
        <begin position="136"/>
        <end position="157"/>
    </location>
</feature>
<dbReference type="SUPFAM" id="SSF55811">
    <property type="entry name" value="Nudix"/>
    <property type="match status" value="1"/>
</dbReference>
<comment type="catalytic activity">
    <reaction evidence="7">
        <text>diphospho-myo-inositol polyphosphate + H2O = myo-inositol polyphosphate + phosphate.</text>
        <dbReference type="EC" id="3.6.1.52"/>
    </reaction>
</comment>
<evidence type="ECO:0000259" key="9">
    <source>
        <dbReference type="PROSITE" id="PS51462"/>
    </source>
</evidence>
<evidence type="ECO:0000256" key="7">
    <source>
        <dbReference type="ARBA" id="ARBA00033994"/>
    </source>
</evidence>
<comment type="caution">
    <text evidence="10">The sequence shown here is derived from an EMBL/GenBank/DDBJ whole genome shotgun (WGS) entry which is preliminary data.</text>
</comment>
<feature type="compositionally biased region" description="Low complexity" evidence="8">
    <location>
        <begin position="174"/>
        <end position="194"/>
    </location>
</feature>
<dbReference type="EMBL" id="JAWZYT010001006">
    <property type="protein sequence ID" value="KAK4316607.1"/>
    <property type="molecule type" value="Genomic_DNA"/>
</dbReference>
<dbReference type="PANTHER" id="PTHR12629">
    <property type="entry name" value="DIPHOSPHOINOSITOL POLYPHOSPHATE PHOSPHOHYDROLASE"/>
    <property type="match status" value="1"/>
</dbReference>
<evidence type="ECO:0000256" key="6">
    <source>
        <dbReference type="ARBA" id="ARBA00022842"/>
    </source>
</evidence>
<dbReference type="GO" id="GO:0034432">
    <property type="term" value="F:bis(5'-adenosyl)-pentaphosphatase activity"/>
    <property type="evidence" value="ECO:0007669"/>
    <property type="project" value="TreeGrafter"/>
</dbReference>
<accession>A0AAE1UAN6</accession>
<feature type="region of interest" description="Disordered" evidence="8">
    <location>
        <begin position="171"/>
        <end position="194"/>
    </location>
</feature>
<proteinExistence type="inferred from homology"/>
<dbReference type="GO" id="GO:0005737">
    <property type="term" value="C:cytoplasm"/>
    <property type="evidence" value="ECO:0007669"/>
    <property type="project" value="TreeGrafter"/>
</dbReference>
<dbReference type="AlphaFoldDB" id="A0AAE1UAN6"/>
<dbReference type="PANTHER" id="PTHR12629:SF0">
    <property type="entry name" value="DIPHOSPHOINOSITOL-POLYPHOSPHATE DIPHOSPHATASE"/>
    <property type="match status" value="1"/>
</dbReference>
<dbReference type="GO" id="GO:1901907">
    <property type="term" value="P:diadenosine pentaphosphate catabolic process"/>
    <property type="evidence" value="ECO:0007669"/>
    <property type="project" value="TreeGrafter"/>
</dbReference>
<dbReference type="GO" id="GO:1901909">
    <property type="term" value="P:diadenosine hexaphosphate catabolic process"/>
    <property type="evidence" value="ECO:0007669"/>
    <property type="project" value="TreeGrafter"/>
</dbReference>
<evidence type="ECO:0000256" key="3">
    <source>
        <dbReference type="ARBA" id="ARBA00012527"/>
    </source>
</evidence>
<dbReference type="InterPro" id="IPR047198">
    <property type="entry name" value="DDP-like_NUDIX"/>
</dbReference>
<dbReference type="GO" id="GO:0000298">
    <property type="term" value="F:endopolyphosphatase activity"/>
    <property type="evidence" value="ECO:0007669"/>
    <property type="project" value="TreeGrafter"/>
</dbReference>
<dbReference type="GO" id="GO:0034431">
    <property type="term" value="F:bis(5'-adenosyl)-hexaphosphatase activity"/>
    <property type="evidence" value="ECO:0007669"/>
    <property type="project" value="TreeGrafter"/>
</dbReference>
<evidence type="ECO:0000313" key="10">
    <source>
        <dbReference type="EMBL" id="KAK4316607.1"/>
    </source>
</evidence>
<evidence type="ECO:0000256" key="4">
    <source>
        <dbReference type="ARBA" id="ARBA00022723"/>
    </source>
</evidence>